<gene>
    <name evidence="1" type="ORF">NE686_01300</name>
</gene>
<dbReference type="Proteomes" id="UP001524478">
    <property type="component" value="Unassembled WGS sequence"/>
</dbReference>
<sequence>MRNMEEFDLVILRDIQEFDLDFIVDSERESVIVEEKTANQPVGYVTIEGITNPSQNIKFKRIVISNKGKGLEEKH</sequence>
<proteinExistence type="predicted"/>
<protein>
    <recommendedName>
        <fullName evidence="3">N-acetyltransferase domain-containing protein</fullName>
    </recommendedName>
</protein>
<name>A0ABT1S6N5_9FIRM</name>
<evidence type="ECO:0000313" key="1">
    <source>
        <dbReference type="EMBL" id="MCQ4921707.1"/>
    </source>
</evidence>
<evidence type="ECO:0008006" key="3">
    <source>
        <dbReference type="Google" id="ProtNLM"/>
    </source>
</evidence>
<accession>A0ABT1S6N5</accession>
<comment type="caution">
    <text evidence="1">The sequence shown here is derived from an EMBL/GenBank/DDBJ whole genome shotgun (WGS) entry which is preliminary data.</text>
</comment>
<reference evidence="1 2" key="1">
    <citation type="submission" date="2022-06" db="EMBL/GenBank/DDBJ databases">
        <title>Isolation of gut microbiota from human fecal samples.</title>
        <authorList>
            <person name="Pamer E.G."/>
            <person name="Barat B."/>
            <person name="Waligurski E."/>
            <person name="Medina S."/>
            <person name="Paddock L."/>
            <person name="Mostad J."/>
        </authorList>
    </citation>
    <scope>NUCLEOTIDE SEQUENCE [LARGE SCALE GENOMIC DNA]</scope>
    <source>
        <strain evidence="1 2">DFI.7.95</strain>
    </source>
</reference>
<dbReference type="EMBL" id="JANGAC010000001">
    <property type="protein sequence ID" value="MCQ4921707.1"/>
    <property type="molecule type" value="Genomic_DNA"/>
</dbReference>
<keyword evidence="2" id="KW-1185">Reference proteome</keyword>
<organism evidence="1 2">
    <name type="scientific">Tissierella carlieri</name>
    <dbReference type="NCBI Taxonomy" id="689904"/>
    <lineage>
        <taxon>Bacteria</taxon>
        <taxon>Bacillati</taxon>
        <taxon>Bacillota</taxon>
        <taxon>Tissierellia</taxon>
        <taxon>Tissierellales</taxon>
        <taxon>Tissierellaceae</taxon>
        <taxon>Tissierella</taxon>
    </lineage>
</organism>
<dbReference type="RefSeq" id="WP_256310186.1">
    <property type="nucleotide sequence ID" value="NZ_JANGAC010000001.1"/>
</dbReference>
<evidence type="ECO:0000313" key="2">
    <source>
        <dbReference type="Proteomes" id="UP001524478"/>
    </source>
</evidence>